<evidence type="ECO:0000313" key="3">
    <source>
        <dbReference type="Proteomes" id="UP000680158"/>
    </source>
</evidence>
<comment type="caution">
    <text evidence="2">The sequence shown here is derived from an EMBL/GenBank/DDBJ whole genome shotgun (WGS) entry which is preliminary data.</text>
</comment>
<dbReference type="NCBIfam" id="TIGR04366">
    <property type="entry name" value="cupin_WbuC"/>
    <property type="match status" value="1"/>
</dbReference>
<name>A0A941DEL1_9BURK</name>
<dbReference type="Gene3D" id="2.60.120.10">
    <property type="entry name" value="Jelly Rolls"/>
    <property type="match status" value="1"/>
</dbReference>
<reference evidence="2 3" key="1">
    <citation type="submission" date="2021-04" db="EMBL/GenBank/DDBJ databases">
        <title>novel species isolated from subtropical streams in China.</title>
        <authorList>
            <person name="Lu H."/>
        </authorList>
    </citation>
    <scope>NUCLEOTIDE SEQUENCE [LARGE SCALE GENOMIC DNA]</scope>
    <source>
        <strain evidence="2 3">BYS107W</strain>
    </source>
</reference>
<dbReference type="CDD" id="cd07005">
    <property type="entry name" value="cupin_WbuC-like"/>
    <property type="match status" value="1"/>
</dbReference>
<dbReference type="InterPro" id="IPR011051">
    <property type="entry name" value="RmlC_Cupin_sf"/>
</dbReference>
<dbReference type="AlphaFoldDB" id="A0A941DEL1"/>
<dbReference type="EMBL" id="JAGSPM010000004">
    <property type="protein sequence ID" value="MBR7746551.1"/>
    <property type="molecule type" value="Genomic_DNA"/>
</dbReference>
<dbReference type="Proteomes" id="UP000680158">
    <property type="component" value="Unassembled WGS sequence"/>
</dbReference>
<keyword evidence="3" id="KW-1185">Reference proteome</keyword>
<feature type="domain" description="Cupin fold metalloprotein WbuC cupin" evidence="1">
    <location>
        <begin position="7"/>
        <end position="90"/>
    </location>
</feature>
<dbReference type="SUPFAM" id="SSF51182">
    <property type="entry name" value="RmlC-like cupins"/>
    <property type="match status" value="1"/>
</dbReference>
<dbReference type="InterPro" id="IPR046058">
    <property type="entry name" value="WbuC_cupin"/>
</dbReference>
<proteinExistence type="predicted"/>
<protein>
    <submittedName>
        <fullName evidence="2">WbuC family cupin fold metalloprotein</fullName>
    </submittedName>
</protein>
<accession>A0A941DEL1</accession>
<sequence length="160" mass="17709">MNQVHILNQQSLRDLSEHAKQNTRLRKNFNFHASNESSCHRLLNALEPGTYVQPHCHLSPEKDETLVVVAGRIGVLLFDTDGNVKHSVVLAAATENFGIHIPTGVFHSMVALTTGSVFFEAKAGPYVAITDSERGSWAPKEGDSEAQNFLNKMLKHFESN</sequence>
<organism evidence="2 3">
    <name type="scientific">Undibacterium baiyunense</name>
    <dbReference type="NCBI Taxonomy" id="2828731"/>
    <lineage>
        <taxon>Bacteria</taxon>
        <taxon>Pseudomonadati</taxon>
        <taxon>Pseudomonadota</taxon>
        <taxon>Betaproteobacteria</taxon>
        <taxon>Burkholderiales</taxon>
        <taxon>Oxalobacteraceae</taxon>
        <taxon>Undibacterium</taxon>
    </lineage>
</organism>
<dbReference type="InterPro" id="IPR014710">
    <property type="entry name" value="RmlC-like_jellyroll"/>
</dbReference>
<evidence type="ECO:0000259" key="1">
    <source>
        <dbReference type="Pfam" id="PF19480"/>
    </source>
</evidence>
<gene>
    <name evidence="2" type="ORF">KDM92_08155</name>
</gene>
<dbReference type="Pfam" id="PF19480">
    <property type="entry name" value="DUF6016"/>
    <property type="match status" value="1"/>
</dbReference>
<dbReference type="RefSeq" id="WP_212683878.1">
    <property type="nucleotide sequence ID" value="NZ_JAGSPM010000004.1"/>
</dbReference>
<evidence type="ECO:0000313" key="2">
    <source>
        <dbReference type="EMBL" id="MBR7746551.1"/>
    </source>
</evidence>
<dbReference type="InterPro" id="IPR027565">
    <property type="entry name" value="Cupin_WbuC"/>
</dbReference>